<dbReference type="Proteomes" id="UP000193675">
    <property type="component" value="Unassembled WGS sequence"/>
</dbReference>
<accession>A0A1X0ZX32</accession>
<reference evidence="1 3" key="1">
    <citation type="submission" date="2017-04" db="EMBL/GenBank/DDBJ databases">
        <title>Presence of VIM-2 positive Pseudomonas species in chickens and their surrounding environment.</title>
        <authorList>
            <person name="Zhang R."/>
        </authorList>
    </citation>
    <scope>NUCLEOTIDE SEQUENCE [LARGE SCALE GENOMIC DNA]</scope>
    <source>
        <strain evidence="1 3">DZ-C18</strain>
    </source>
</reference>
<proteinExistence type="predicted"/>
<dbReference type="EMBL" id="CP061724">
    <property type="protein sequence ID" value="QOD01403.1"/>
    <property type="molecule type" value="Genomic_DNA"/>
</dbReference>
<reference evidence="2 4" key="2">
    <citation type="submission" date="2020-09" db="EMBL/GenBank/DDBJ databases">
        <title>Co-existence of a novel multidrug-resistance efflux pump with carbapenem resistance gene blaVIM-2 in one megaplasmid in Pseudomonas putida.</title>
        <authorList>
            <person name="Peng K."/>
            <person name="Li R."/>
        </authorList>
    </citation>
    <scope>NUCLEOTIDE SEQUENCE [LARGE SCALE GENOMIC DNA]</scope>
    <source>
        <strain evidence="2 4">ZXPA-20</strain>
        <plasmid evidence="2 4">pZXPA-20-602k</plasmid>
    </source>
</reference>
<gene>
    <name evidence="1" type="ORF">B7H17_24615</name>
    <name evidence="2" type="ORF">ID616_32965</name>
</gene>
<dbReference type="AlphaFoldDB" id="A0A1X0ZX32"/>
<sequence>MANALTITLTEFKTLGSSETHCGYVAMDDYNDTFCRVSTSWEGFKKEFPTLETLLNHVLGEQAFSDLRASYTVSGLTIELDEVKGDVEEEHLSLHHISVEGAEFLYESQPLEATPASQHNAAEPDIEVLRGLLKEALNFTVGELDQVDFEDLKKRAALHLGD</sequence>
<geneLocation type="plasmid" evidence="2 4">
    <name>pZXPA-20-602k</name>
</geneLocation>
<evidence type="ECO:0000313" key="3">
    <source>
        <dbReference type="Proteomes" id="UP000193675"/>
    </source>
</evidence>
<dbReference type="RefSeq" id="WP_084851838.1">
    <property type="nucleotide sequence ID" value="NZ_CP061724.1"/>
</dbReference>
<dbReference type="Proteomes" id="UP000516786">
    <property type="component" value="Plasmid pZXPA-20-602k"/>
</dbReference>
<name>A0A1X0ZX32_PSEPU</name>
<protein>
    <submittedName>
        <fullName evidence="1">Uncharacterized protein</fullName>
    </submittedName>
</protein>
<evidence type="ECO:0000313" key="4">
    <source>
        <dbReference type="Proteomes" id="UP000516786"/>
    </source>
</evidence>
<evidence type="ECO:0000313" key="1">
    <source>
        <dbReference type="EMBL" id="ORL58718.1"/>
    </source>
</evidence>
<dbReference type="EMBL" id="NBWC01000049">
    <property type="protein sequence ID" value="ORL58718.1"/>
    <property type="molecule type" value="Genomic_DNA"/>
</dbReference>
<organism evidence="1 3">
    <name type="scientific">Pseudomonas putida</name>
    <name type="common">Arthrobacter siderocapsulatus</name>
    <dbReference type="NCBI Taxonomy" id="303"/>
    <lineage>
        <taxon>Bacteria</taxon>
        <taxon>Pseudomonadati</taxon>
        <taxon>Pseudomonadota</taxon>
        <taxon>Gammaproteobacteria</taxon>
        <taxon>Pseudomonadales</taxon>
        <taxon>Pseudomonadaceae</taxon>
        <taxon>Pseudomonas</taxon>
    </lineage>
</organism>
<evidence type="ECO:0000313" key="2">
    <source>
        <dbReference type="EMBL" id="QOD01403.1"/>
    </source>
</evidence>
<keyword evidence="2" id="KW-0614">Plasmid</keyword>